<sequence length="179" mass="19976">MSKKAYARPQYKVKPAVIIIVAAIVFLFAAVIVLLQPTDQQRIYNAYDVGNSTIKKDHVFESISASKLAKLIEKGDPIVVFFGDPSCSVCVSEIGWYDQEFKDAGLVSELSVIYYVKFGSMTEASKQTLRDKFGMALTETPEVYYLNEGEIVSKRKDFTTGTMAGQIKAFFTLVKNDLQ</sequence>
<name>A0ABT2PXD4_9MOLU</name>
<evidence type="ECO:0000313" key="3">
    <source>
        <dbReference type="Proteomes" id="UP001209076"/>
    </source>
</evidence>
<keyword evidence="3" id="KW-1185">Reference proteome</keyword>
<reference evidence="3" key="1">
    <citation type="submission" date="2023-07" db="EMBL/GenBank/DDBJ databases">
        <title>Novel Mycoplasma species identified in domestic and wild animals.</title>
        <authorList>
            <person name="Volokhov D.V."/>
            <person name="Furtak V.A."/>
            <person name="Zagorodnyaya T.A."/>
        </authorList>
    </citation>
    <scope>NUCLEOTIDE SEQUENCE [LARGE SCALE GENOMIC DNA]</scope>
    <source>
        <strain evidence="3">92-19</strain>
    </source>
</reference>
<keyword evidence="1" id="KW-1133">Transmembrane helix</keyword>
<dbReference type="EMBL" id="JAOEGN010000007">
    <property type="protein sequence ID" value="MCU0104989.1"/>
    <property type="molecule type" value="Genomic_DNA"/>
</dbReference>
<dbReference type="Proteomes" id="UP001209076">
    <property type="component" value="Unassembled WGS sequence"/>
</dbReference>
<proteinExistence type="predicted"/>
<keyword evidence="1" id="KW-0812">Transmembrane</keyword>
<dbReference type="RefSeq" id="WP_262096250.1">
    <property type="nucleotide sequence ID" value="NZ_JAOEGN010000007.1"/>
</dbReference>
<evidence type="ECO:0000313" key="2">
    <source>
        <dbReference type="EMBL" id="MCU0104989.1"/>
    </source>
</evidence>
<evidence type="ECO:0008006" key="4">
    <source>
        <dbReference type="Google" id="ProtNLM"/>
    </source>
</evidence>
<gene>
    <name evidence="2" type="ORF">N7603_04895</name>
</gene>
<dbReference type="Gene3D" id="3.40.30.10">
    <property type="entry name" value="Glutaredoxin"/>
    <property type="match status" value="1"/>
</dbReference>
<dbReference type="SUPFAM" id="SSF52833">
    <property type="entry name" value="Thioredoxin-like"/>
    <property type="match status" value="1"/>
</dbReference>
<keyword evidence="1" id="KW-0472">Membrane</keyword>
<protein>
    <recommendedName>
        <fullName evidence="4">Thioredoxin domain-containing protein</fullName>
    </recommendedName>
</protein>
<comment type="caution">
    <text evidence="2">The sequence shown here is derived from an EMBL/GenBank/DDBJ whole genome shotgun (WGS) entry which is preliminary data.</text>
</comment>
<accession>A0ABT2PXD4</accession>
<evidence type="ECO:0000256" key="1">
    <source>
        <dbReference type="SAM" id="Phobius"/>
    </source>
</evidence>
<dbReference type="InterPro" id="IPR036249">
    <property type="entry name" value="Thioredoxin-like_sf"/>
</dbReference>
<organism evidence="2 3">
    <name type="scientific">Paracholeplasma vituli</name>
    <dbReference type="NCBI Taxonomy" id="69473"/>
    <lineage>
        <taxon>Bacteria</taxon>
        <taxon>Bacillati</taxon>
        <taxon>Mycoplasmatota</taxon>
        <taxon>Mollicutes</taxon>
        <taxon>Acholeplasmatales</taxon>
        <taxon>Acholeplasmataceae</taxon>
        <taxon>Paracholeplasma</taxon>
    </lineage>
</organism>
<feature type="transmembrane region" description="Helical" evidence="1">
    <location>
        <begin position="16"/>
        <end position="35"/>
    </location>
</feature>